<evidence type="ECO:0000313" key="1">
    <source>
        <dbReference type="EMBL" id="RCN34098.1"/>
    </source>
</evidence>
<evidence type="ECO:0000313" key="2">
    <source>
        <dbReference type="Proteomes" id="UP000252519"/>
    </source>
</evidence>
<dbReference type="EMBL" id="JOJR01000825">
    <property type="protein sequence ID" value="RCN34098.1"/>
    <property type="molecule type" value="Genomic_DNA"/>
</dbReference>
<reference evidence="1 2" key="1">
    <citation type="submission" date="2014-10" db="EMBL/GenBank/DDBJ databases">
        <title>Draft genome of the hookworm Ancylostoma caninum.</title>
        <authorList>
            <person name="Mitreva M."/>
        </authorList>
    </citation>
    <scope>NUCLEOTIDE SEQUENCE [LARGE SCALE GENOMIC DNA]</scope>
    <source>
        <strain evidence="1 2">Baltimore</strain>
    </source>
</reference>
<dbReference type="Proteomes" id="UP000252519">
    <property type="component" value="Unassembled WGS sequence"/>
</dbReference>
<gene>
    <name evidence="1" type="ORF">ANCCAN_20075</name>
</gene>
<accession>A0A368FRI1</accession>
<dbReference type="AlphaFoldDB" id="A0A368FRI1"/>
<comment type="caution">
    <text evidence="1">The sequence shown here is derived from an EMBL/GenBank/DDBJ whole genome shotgun (WGS) entry which is preliminary data.</text>
</comment>
<protein>
    <submittedName>
        <fullName evidence="1">Uncharacterized protein</fullName>
    </submittedName>
</protein>
<proteinExistence type="predicted"/>
<sequence length="74" mass="9231">MRKARRKSKIKRIQNYQLPRKKLRNSTTVTKRIMERNENVRSTNFKRTKVVTKLRLTHRKGTHFFHKHRKMMRI</sequence>
<organism evidence="1 2">
    <name type="scientific">Ancylostoma caninum</name>
    <name type="common">Dog hookworm</name>
    <dbReference type="NCBI Taxonomy" id="29170"/>
    <lineage>
        <taxon>Eukaryota</taxon>
        <taxon>Metazoa</taxon>
        <taxon>Ecdysozoa</taxon>
        <taxon>Nematoda</taxon>
        <taxon>Chromadorea</taxon>
        <taxon>Rhabditida</taxon>
        <taxon>Rhabditina</taxon>
        <taxon>Rhabditomorpha</taxon>
        <taxon>Strongyloidea</taxon>
        <taxon>Ancylostomatidae</taxon>
        <taxon>Ancylostomatinae</taxon>
        <taxon>Ancylostoma</taxon>
    </lineage>
</organism>
<keyword evidence="2" id="KW-1185">Reference proteome</keyword>
<name>A0A368FRI1_ANCCA</name>